<protein>
    <submittedName>
        <fullName evidence="2">Uncharacterized protein</fullName>
    </submittedName>
</protein>
<feature type="compositionally biased region" description="Polar residues" evidence="1">
    <location>
        <begin position="1"/>
        <end position="16"/>
    </location>
</feature>
<dbReference type="Proteomes" id="UP001233172">
    <property type="component" value="Unassembled WGS sequence"/>
</dbReference>
<dbReference type="EMBL" id="JASAOG010000180">
    <property type="protein sequence ID" value="KAK0045508.1"/>
    <property type="molecule type" value="Genomic_DNA"/>
</dbReference>
<name>A0AAD8B005_BIOPF</name>
<dbReference type="AlphaFoldDB" id="A0AAD8B005"/>
<reference evidence="2" key="2">
    <citation type="submission" date="2023-04" db="EMBL/GenBank/DDBJ databases">
        <authorList>
            <person name="Bu L."/>
            <person name="Lu L."/>
            <person name="Laidemitt M.R."/>
            <person name="Zhang S.M."/>
            <person name="Mutuku M."/>
            <person name="Mkoji G."/>
            <person name="Steinauer M."/>
            <person name="Loker E.S."/>
        </authorList>
    </citation>
    <scope>NUCLEOTIDE SEQUENCE</scope>
    <source>
        <strain evidence="2">KasaAsao</strain>
        <tissue evidence="2">Whole Snail</tissue>
    </source>
</reference>
<evidence type="ECO:0000313" key="3">
    <source>
        <dbReference type="Proteomes" id="UP001233172"/>
    </source>
</evidence>
<feature type="region of interest" description="Disordered" evidence="1">
    <location>
        <begin position="1"/>
        <end position="22"/>
    </location>
</feature>
<comment type="caution">
    <text evidence="2">The sequence shown here is derived from an EMBL/GenBank/DDBJ whole genome shotgun (WGS) entry which is preliminary data.</text>
</comment>
<organism evidence="2 3">
    <name type="scientific">Biomphalaria pfeifferi</name>
    <name type="common">Bloodfluke planorb</name>
    <name type="synonym">Freshwater snail</name>
    <dbReference type="NCBI Taxonomy" id="112525"/>
    <lineage>
        <taxon>Eukaryota</taxon>
        <taxon>Metazoa</taxon>
        <taxon>Spiralia</taxon>
        <taxon>Lophotrochozoa</taxon>
        <taxon>Mollusca</taxon>
        <taxon>Gastropoda</taxon>
        <taxon>Heterobranchia</taxon>
        <taxon>Euthyneura</taxon>
        <taxon>Panpulmonata</taxon>
        <taxon>Hygrophila</taxon>
        <taxon>Lymnaeoidea</taxon>
        <taxon>Planorbidae</taxon>
        <taxon>Biomphalaria</taxon>
    </lineage>
</organism>
<evidence type="ECO:0000256" key="1">
    <source>
        <dbReference type="SAM" id="MobiDB-lite"/>
    </source>
</evidence>
<gene>
    <name evidence="2" type="ORF">Bpfe_025114</name>
</gene>
<evidence type="ECO:0000313" key="2">
    <source>
        <dbReference type="EMBL" id="KAK0045508.1"/>
    </source>
</evidence>
<sequence>MGSSASTTQAVEQRTMSADGIRPVDKFHRMSLPVSMATYHRIQLPPPPRPLATRKNDIFRLEDYRFVDEYVLQVSK</sequence>
<keyword evidence="3" id="KW-1185">Reference proteome</keyword>
<accession>A0AAD8B005</accession>
<reference evidence="2" key="1">
    <citation type="journal article" date="2023" name="PLoS Negl. Trop. Dis.">
        <title>A genome sequence for Biomphalaria pfeifferi, the major vector snail for the human-infecting parasite Schistosoma mansoni.</title>
        <authorList>
            <person name="Bu L."/>
            <person name="Lu L."/>
            <person name="Laidemitt M.R."/>
            <person name="Zhang S.M."/>
            <person name="Mutuku M."/>
            <person name="Mkoji G."/>
            <person name="Steinauer M."/>
            <person name="Loker E.S."/>
        </authorList>
    </citation>
    <scope>NUCLEOTIDE SEQUENCE</scope>
    <source>
        <strain evidence="2">KasaAsao</strain>
    </source>
</reference>
<proteinExistence type="predicted"/>